<evidence type="ECO:0000313" key="11">
    <source>
        <dbReference type="Proteomes" id="UP000187209"/>
    </source>
</evidence>
<accession>A0A1R2BFX8</accession>
<feature type="transmembrane region" description="Helical" evidence="7">
    <location>
        <begin position="2318"/>
        <end position="2338"/>
    </location>
</feature>
<evidence type="ECO:0000256" key="3">
    <source>
        <dbReference type="ARBA" id="ARBA00022737"/>
    </source>
</evidence>
<evidence type="ECO:0000256" key="6">
    <source>
        <dbReference type="SAM" id="MobiDB-lite"/>
    </source>
</evidence>
<keyword evidence="3" id="KW-0677">Repeat</keyword>
<evidence type="ECO:0000256" key="4">
    <source>
        <dbReference type="ARBA" id="ARBA00022989"/>
    </source>
</evidence>
<keyword evidence="5 7" id="KW-0472">Membrane</keyword>
<dbReference type="PANTHER" id="PTHR46730">
    <property type="entry name" value="POLYCYSTIN-1"/>
    <property type="match status" value="1"/>
</dbReference>
<keyword evidence="2 7" id="KW-0812">Transmembrane</keyword>
<dbReference type="OrthoDB" id="2121937at2759"/>
<dbReference type="Proteomes" id="UP000187209">
    <property type="component" value="Unassembled WGS sequence"/>
</dbReference>
<evidence type="ECO:0000256" key="1">
    <source>
        <dbReference type="ARBA" id="ARBA00004370"/>
    </source>
</evidence>
<comment type="caution">
    <text evidence="10">The sequence shown here is derived from an EMBL/GenBank/DDBJ whole genome shotgun (WGS) entry which is preliminary data.</text>
</comment>
<evidence type="ECO:0000256" key="5">
    <source>
        <dbReference type="ARBA" id="ARBA00023136"/>
    </source>
</evidence>
<comment type="subcellular location">
    <subcellularLocation>
        <location evidence="1">Membrane</location>
    </subcellularLocation>
</comment>
<keyword evidence="4 7" id="KW-1133">Transmembrane helix</keyword>
<dbReference type="GO" id="GO:0006816">
    <property type="term" value="P:calcium ion transport"/>
    <property type="evidence" value="ECO:0007669"/>
    <property type="project" value="TreeGrafter"/>
</dbReference>
<dbReference type="SMART" id="SM00303">
    <property type="entry name" value="GPS"/>
    <property type="match status" value="1"/>
</dbReference>
<feature type="domain" description="PKD/REJ-like" evidence="9">
    <location>
        <begin position="1579"/>
        <end position="1975"/>
    </location>
</feature>
<name>A0A1R2BFX8_9CILI</name>
<dbReference type="GO" id="GO:0005261">
    <property type="term" value="F:monoatomic cation channel activity"/>
    <property type="evidence" value="ECO:0007669"/>
    <property type="project" value="TreeGrafter"/>
</dbReference>
<gene>
    <name evidence="10" type="ORF">SteCoe_25114</name>
</gene>
<reference evidence="10 11" key="1">
    <citation type="submission" date="2016-11" db="EMBL/GenBank/DDBJ databases">
        <title>The macronuclear genome of Stentor coeruleus: a giant cell with tiny introns.</title>
        <authorList>
            <person name="Slabodnick M."/>
            <person name="Ruby J.G."/>
            <person name="Reiff S.B."/>
            <person name="Swart E.C."/>
            <person name="Gosai S."/>
            <person name="Prabakaran S."/>
            <person name="Witkowska E."/>
            <person name="Larue G.E."/>
            <person name="Fisher S."/>
            <person name="Freeman R.M."/>
            <person name="Gunawardena J."/>
            <person name="Chu W."/>
            <person name="Stover N.A."/>
            <person name="Gregory B.D."/>
            <person name="Nowacki M."/>
            <person name="Derisi J."/>
            <person name="Roy S.W."/>
            <person name="Marshall W.F."/>
            <person name="Sood P."/>
        </authorList>
    </citation>
    <scope>NUCLEOTIDE SEQUENCE [LARGE SCALE GENOMIC DNA]</scope>
    <source>
        <strain evidence="10">WM001</strain>
    </source>
</reference>
<evidence type="ECO:0000256" key="8">
    <source>
        <dbReference type="SAM" id="SignalP"/>
    </source>
</evidence>
<dbReference type="InterPro" id="IPR046338">
    <property type="entry name" value="GAIN_dom_sf"/>
</dbReference>
<evidence type="ECO:0000313" key="10">
    <source>
        <dbReference type="EMBL" id="OMJ75676.1"/>
    </source>
</evidence>
<keyword evidence="11" id="KW-1185">Reference proteome</keyword>
<protein>
    <recommendedName>
        <fullName evidence="9">PKD/REJ-like domain-containing protein</fullName>
    </recommendedName>
</protein>
<evidence type="ECO:0000256" key="7">
    <source>
        <dbReference type="SAM" id="Phobius"/>
    </source>
</evidence>
<evidence type="ECO:0000259" key="9">
    <source>
        <dbReference type="Pfam" id="PF02010"/>
    </source>
</evidence>
<dbReference type="Gene3D" id="2.60.220.50">
    <property type="match status" value="1"/>
</dbReference>
<organism evidence="10 11">
    <name type="scientific">Stentor coeruleus</name>
    <dbReference type="NCBI Taxonomy" id="5963"/>
    <lineage>
        <taxon>Eukaryota</taxon>
        <taxon>Sar</taxon>
        <taxon>Alveolata</taxon>
        <taxon>Ciliophora</taxon>
        <taxon>Postciliodesmatophora</taxon>
        <taxon>Heterotrichea</taxon>
        <taxon>Heterotrichida</taxon>
        <taxon>Stentoridae</taxon>
        <taxon>Stentor</taxon>
    </lineage>
</organism>
<feature type="transmembrane region" description="Helical" evidence="7">
    <location>
        <begin position="2476"/>
        <end position="2498"/>
    </location>
</feature>
<evidence type="ECO:0000256" key="2">
    <source>
        <dbReference type="ARBA" id="ARBA00022692"/>
    </source>
</evidence>
<feature type="chain" id="PRO_5012322570" description="PKD/REJ-like domain-containing protein" evidence="8">
    <location>
        <begin position="16"/>
        <end position="2602"/>
    </location>
</feature>
<dbReference type="GO" id="GO:0005886">
    <property type="term" value="C:plasma membrane"/>
    <property type="evidence" value="ECO:0007669"/>
    <property type="project" value="TreeGrafter"/>
</dbReference>
<dbReference type="InterPro" id="IPR002859">
    <property type="entry name" value="PKD/REJ-like"/>
</dbReference>
<feature type="transmembrane region" description="Helical" evidence="7">
    <location>
        <begin position="2431"/>
        <end position="2449"/>
    </location>
</feature>
<feature type="transmembrane region" description="Helical" evidence="7">
    <location>
        <begin position="2523"/>
        <end position="2549"/>
    </location>
</feature>
<dbReference type="PANTHER" id="PTHR46730:SF1">
    <property type="entry name" value="PLAT DOMAIN-CONTAINING PROTEIN"/>
    <property type="match status" value="1"/>
</dbReference>
<dbReference type="InterPro" id="IPR000203">
    <property type="entry name" value="GPS"/>
</dbReference>
<sequence>MVFFWYILSLYPVLSDYLAFNSISFNGLTAVGSVSIFTSSGLINPISNSTIRLYSFPSLTIESSWEVTTVNGIANFTLNFWCLGTFQIVATSKEIDTAYSKTFIVNTNDLCYPLTINLSKTSVLINETFKVNLYAQTNTSEKILCHYKIVDSNYENIYGNSESSLSVKEIEFEIYMKTPGIKNMIAECYGVNYNTYITNSFQIYVNSADDYKINMTILDNKPKNIAEMFSAKVQVYNRTGMIINEGYTVYLTVIGNNELYGYAFGVVSAGEALFPNLSFMAMGCYQLIATSSNIYSNPTSVIYINETLSDKYLKVIINDRVIITQFNANEIFTLIVQIYFGTSLYTESNFEVNISRITSNRVLEDSFIGKSISGQVTFNNLFLSTEGIYAYYASAQGTISQYSQTFYVTTKDYIKITLNSTNIIPGDIFTVILEVFIDKNLTISEYKTSTINMLIYKETSIQKELSGSTYNGILVFTNLSLALSDKYNISTKSDTINDANHLLTIQKCCALLNFTNDQKPDCTYSVFSVIVTLYKNCSYNEIFKLPTTVFLSLDPEEKITGVLSKNTLEGRAVFDNLSISTEGIYKIQVKSNNTHDFFSDNFTIKNDFYLKVSLVGPEPKSIFDLFIINATVYVGGNFSRVLDNVNFEVNLGLNSGNSLKGKTINSTVSGVAVFNNIYIDKIGSYQIYSTANGVHQGNLSTLINITNDACARLKFENNAIPDNIYSKFSVIVGIYKNCSSTEKLKLNTTVNLTINPNANNTPGVLMKNTTNGEVMFENLTISTIGTYRIEATANKTNKAISNEFTIHELYLNVSLIGPEPKHPFDLFKIKVSVCVGKNFSRVFDKGNYNISLSLTSNDGVKREIIQPTVSGVAVFNNISLDQIGIYEIASTTDNVNKGNLSHPLNITYDLCANLTFVNNKIPDNKYSSFSVNVTIYKNCSFKEIYNLNKIVNLKLYSSENITGIVSNETFKGNTSCEIVNGYAVLNNLFIKKEGKYKLVATVENVKEASSNLTIYSLYSEIYINGLEPKITNYSFNANVGIYVYDGKKKLRTCDDEIFNITLFIAPEVLDEKNNSVVPKIEVFNKTVSGIASFENLKLNEKKIYTIYSNSTESFQGNQNISVNISYDFCAKLDFINDTKVISTYPDNILSVFSVKVETYTNCLFIEKVNLTENVSLALDTEEEIIGNVTSKFINGTVVFDNLKIKNRGTYKLITTAKNVQSAISNSFKISNLYFKISFIGEKPNRTTNFFSIKVEVFVGMNFIRIFNESEFNVNLSLFPEAKLNGITIKTTVLGVAIFDNLYIDQLGAYEIHASSKEILETNPHATLNITNDCPDNYFRFDNQCIFCYRWLQSNDISASLTNYLKDLIFKFSLSVIPVPCETLFPSSLSSKFGFNYSCEYSSNNNSIIVHLGYNNSLSDETISLNPGLLKGINNICGYTETNLNIKIAYVQPLPQPVAKILAPSTVFYDCENLNLDGGLSTTGIKSILYYNWKLTSSNKNFTSIVSNFTTNSTYQILSSSLVEGIINVELTVKNHINSTNTTTKSVISAKSAGLIIEFDETIKYSCLVSKTCMFSIKQIKTCLQANDYDITWTLKNDDILTSDDLKTFWDYQNTPRAIKIPAKLFIPSILYFSVNVFSEKSSLSGSQDLNITIEAEEPVFILEPLSGSVSSLTDLTLDASKSFVTSSSGGMKFSWFCSYNNVKCPFDYNESGTEIVVPKEVAEAHEVDFISVIVSTYESSLRRLTESDLSVSSVFVPTFVDWIVPNVYICEYYTKTQPSVINSNKAFVLKAIIEDNGNIYEPDWEIVDESGAFNTPSNQFTISINPSKLTLGLDYQIKFLATDQENHQSFFYYNFYVNKPPLPGTFIITPSLGIEMDTVFELLANGWTDFEENYPLSYIFGYIFNDAYNILLPFSQTAYGSMKLPYIGKQVQLFLKVYDSLEDYTETLTSIEMSVNENFDITEYVNEFEELMGNALPNEISLNLLTFASLTVNRDLLINGIFSNTNPYTLENMNKCFNIGIDLLLQSLETFLPTQNSFDLNIEILNTFTLNPYLRSDENFNKTIDTLSSILNMTKDFGLNSIQANRVLNVITNSINLNKEAVYNKSLYLKIVSNITDTISLGLIKNIIDIQNLSTFSNNVNMDMVPIQALNFNNLSLESSSKSGASVNFPNNFSSLMDFSSESLYLVSLTHLNITESNTGSTPTIVSVSVFLASNQSLINVQLNDSYIYVEIPVYNIKKITSPECFYLDEVKNKWSTNGCKIESINEKSILCACNHLSFFSAGDKDLVENPVPKPDDNETDNNENDNSNPSAKKTTEGFYLFGVILLVYCVLVIYTFIKDKNDMEMVIERVNNPNCKENTQRSNRQLNLYGDTLKTSASKSSSININQKQKNLGEPMQESQLKIFEYILQNHNLLGLFFCYNPRQSRLTRSTIFIMVTLGNMYFIGVFYDESPERSKEHNNSKFSENINDYNLGDFAIMINSSLIMIALRIIITLLTAEKLIDFEKGREVALRVIKINIIKRVIGLLLCLTIIVYFSCSIGIFIGEFYIEVSHIWMLNTIISIIVDLLFTSFIEIFITVFIVSRLLEIWRKYKERKLKEEYE</sequence>
<dbReference type="Pfam" id="PF01825">
    <property type="entry name" value="GPS"/>
    <property type="match status" value="1"/>
</dbReference>
<feature type="region of interest" description="Disordered" evidence="6">
    <location>
        <begin position="2290"/>
        <end position="2311"/>
    </location>
</feature>
<feature type="signal peptide" evidence="8">
    <location>
        <begin position="1"/>
        <end position="15"/>
    </location>
</feature>
<feature type="transmembrane region" description="Helical" evidence="7">
    <location>
        <begin position="2555"/>
        <end position="2586"/>
    </location>
</feature>
<keyword evidence="8" id="KW-0732">Signal</keyword>
<dbReference type="EMBL" id="MPUH01000675">
    <property type="protein sequence ID" value="OMJ75676.1"/>
    <property type="molecule type" value="Genomic_DNA"/>
</dbReference>
<dbReference type="Pfam" id="PF02010">
    <property type="entry name" value="REJ"/>
    <property type="match status" value="1"/>
</dbReference>
<proteinExistence type="predicted"/>